<dbReference type="GO" id="GO:0006002">
    <property type="term" value="P:fructose 6-phosphate metabolic process"/>
    <property type="evidence" value="ECO:0007669"/>
    <property type="project" value="TreeGrafter"/>
</dbReference>
<gene>
    <name evidence="2" type="ORF">GSF08_00075</name>
</gene>
<evidence type="ECO:0000313" key="3">
    <source>
        <dbReference type="Proteomes" id="UP000434036"/>
    </source>
</evidence>
<dbReference type="GO" id="GO:0006047">
    <property type="term" value="P:UDP-N-acetylglucosamine metabolic process"/>
    <property type="evidence" value="ECO:0007669"/>
    <property type="project" value="TreeGrafter"/>
</dbReference>
<dbReference type="Gene3D" id="3.40.50.10490">
    <property type="entry name" value="Glucose-6-phosphate isomerase like protein, domain 1"/>
    <property type="match status" value="2"/>
</dbReference>
<dbReference type="GO" id="GO:0004360">
    <property type="term" value="F:glutamine-fructose-6-phosphate transaminase (isomerizing) activity"/>
    <property type="evidence" value="ECO:0007669"/>
    <property type="project" value="TreeGrafter"/>
</dbReference>
<evidence type="ECO:0000313" key="2">
    <source>
        <dbReference type="EMBL" id="MXQ72335.1"/>
    </source>
</evidence>
<dbReference type="EMBL" id="WUUQ01000001">
    <property type="protein sequence ID" value="MXQ72335.1"/>
    <property type="molecule type" value="Genomic_DNA"/>
</dbReference>
<dbReference type="InterPro" id="IPR046348">
    <property type="entry name" value="SIS_dom_sf"/>
</dbReference>
<comment type="caution">
    <text evidence="2">The sequence shown here is derived from an EMBL/GenBank/DDBJ whole genome shotgun (WGS) entry which is preliminary data.</text>
</comment>
<reference evidence="2 3" key="1">
    <citation type="submission" date="2019-12" db="EMBL/GenBank/DDBJ databases">
        <authorList>
            <person name="Yang R."/>
        </authorList>
    </citation>
    <scope>NUCLEOTIDE SEQUENCE [LARGE SCALE GENOMIC DNA]</scope>
    <source>
        <strain evidence="2 3">DONG20-135</strain>
    </source>
</reference>
<proteinExistence type="predicted"/>
<dbReference type="PANTHER" id="PTHR10937:SF14">
    <property type="entry name" value="FRUCTOSELYSINE 6-PHOSPHATE DEGLYCASE"/>
    <property type="match status" value="1"/>
</dbReference>
<dbReference type="InterPro" id="IPR001347">
    <property type="entry name" value="SIS_dom"/>
</dbReference>
<name>A0A6N8U492_9FIRM</name>
<dbReference type="RefSeq" id="WP_160623838.1">
    <property type="nucleotide sequence ID" value="NZ_WUUQ01000001.1"/>
</dbReference>
<evidence type="ECO:0000259" key="1">
    <source>
        <dbReference type="PROSITE" id="PS51464"/>
    </source>
</evidence>
<dbReference type="SUPFAM" id="SSF53697">
    <property type="entry name" value="SIS domain"/>
    <property type="match status" value="1"/>
</dbReference>
<protein>
    <submittedName>
        <fullName evidence="2">SIS domain-containing protein</fullName>
    </submittedName>
</protein>
<keyword evidence="3" id="KW-1185">Reference proteome</keyword>
<dbReference type="AlphaFoldDB" id="A0A6N8U492"/>
<dbReference type="PROSITE" id="PS51464">
    <property type="entry name" value="SIS"/>
    <property type="match status" value="1"/>
</dbReference>
<dbReference type="GO" id="GO:0097367">
    <property type="term" value="F:carbohydrate derivative binding"/>
    <property type="evidence" value="ECO:0007669"/>
    <property type="project" value="InterPro"/>
</dbReference>
<dbReference type="GO" id="GO:0006487">
    <property type="term" value="P:protein N-linked glycosylation"/>
    <property type="evidence" value="ECO:0007669"/>
    <property type="project" value="TreeGrafter"/>
</dbReference>
<dbReference type="PANTHER" id="PTHR10937">
    <property type="entry name" value="GLUCOSAMINE--FRUCTOSE-6-PHOSPHATE AMINOTRANSFERASE, ISOMERIZING"/>
    <property type="match status" value="1"/>
</dbReference>
<sequence length="340" mass="38931">MYKDLVSEFKHIYREHGKTTIAARAEAEQAADRISQHGYKNIFFAGSGGSITTIMAFAEIIKRLSDIPAYWEEAAELMVSNYKQLNQDSLVVIMAKTGTMIETVQLSAYCKEHHIPCIGFVMIDDTPVANQVAYKVMLDVESSPIRYLTLYYFVFRLLYNHGDFPDYESFCASLEQLPEALCHVLDAYDETAQGFVERYHEEPFQLWIYSGLNQGEALKYAADIAEELFRQKTQIMNAAEFFHGCLEIADDDTNIILLKSEGPTRVLDERVERFLRKYASKKLVVIDTAQFELPGVDDAYRGYFSPVILNVCIEELITNYMIERTGKSAATRRYYGIVDY</sequence>
<organism evidence="2 3">
    <name type="scientific">Copranaerobaculum intestinale</name>
    <dbReference type="NCBI Taxonomy" id="2692629"/>
    <lineage>
        <taxon>Bacteria</taxon>
        <taxon>Bacillati</taxon>
        <taxon>Bacillota</taxon>
        <taxon>Erysipelotrichia</taxon>
        <taxon>Erysipelotrichales</taxon>
        <taxon>Erysipelotrichaceae</taxon>
        <taxon>Copranaerobaculum</taxon>
    </lineage>
</organism>
<dbReference type="Pfam" id="PF01380">
    <property type="entry name" value="SIS"/>
    <property type="match status" value="1"/>
</dbReference>
<reference evidence="2 3" key="2">
    <citation type="submission" date="2020-01" db="EMBL/GenBank/DDBJ databases">
        <title>Clostridiaceae sp. nov. isolated from the gut of human by culturomics.</title>
        <authorList>
            <person name="Chang Y."/>
        </authorList>
    </citation>
    <scope>NUCLEOTIDE SEQUENCE [LARGE SCALE GENOMIC DNA]</scope>
    <source>
        <strain evidence="2 3">DONG20-135</strain>
    </source>
</reference>
<accession>A0A6N8U492</accession>
<feature type="domain" description="SIS" evidence="1">
    <location>
        <begin position="30"/>
        <end position="164"/>
    </location>
</feature>
<dbReference type="Proteomes" id="UP000434036">
    <property type="component" value="Unassembled WGS sequence"/>
</dbReference>